<dbReference type="InterPro" id="IPR031807">
    <property type="entry name" value="HicB-like"/>
</dbReference>
<dbReference type="CDD" id="cd22231">
    <property type="entry name" value="RHH_NikR_HicB-like"/>
    <property type="match status" value="1"/>
</dbReference>
<accession>A0A157QNL2</accession>
<protein>
    <submittedName>
        <fullName evidence="2">Phage-like protein</fullName>
    </submittedName>
</protein>
<name>A0A157QNL2_9BORD</name>
<dbReference type="GO" id="GO:0006355">
    <property type="term" value="P:regulation of DNA-templated transcription"/>
    <property type="evidence" value="ECO:0007669"/>
    <property type="project" value="InterPro"/>
</dbReference>
<organism evidence="2 3">
    <name type="scientific">Bordetella ansorpii</name>
    <dbReference type="NCBI Taxonomy" id="288768"/>
    <lineage>
        <taxon>Bacteria</taxon>
        <taxon>Pseudomonadati</taxon>
        <taxon>Pseudomonadota</taxon>
        <taxon>Betaproteobacteria</taxon>
        <taxon>Burkholderiales</taxon>
        <taxon>Alcaligenaceae</taxon>
        <taxon>Bordetella</taxon>
    </lineage>
</organism>
<evidence type="ECO:0000259" key="1">
    <source>
        <dbReference type="Pfam" id="PF15919"/>
    </source>
</evidence>
<dbReference type="SUPFAM" id="SSF143100">
    <property type="entry name" value="TTHA1013/TTHA0281-like"/>
    <property type="match status" value="1"/>
</dbReference>
<dbReference type="OrthoDB" id="9807959at2"/>
<dbReference type="Gene3D" id="3.30.160.250">
    <property type="match status" value="1"/>
</dbReference>
<dbReference type="PANTHER" id="PTHR34504">
    <property type="entry name" value="ANTITOXIN HICB"/>
    <property type="match status" value="1"/>
</dbReference>
<feature type="domain" description="HicB-like antitoxin of toxin-antitoxin system" evidence="1">
    <location>
        <begin position="3"/>
        <end position="125"/>
    </location>
</feature>
<dbReference type="InterPro" id="IPR010985">
    <property type="entry name" value="Ribbon_hlx_hlx"/>
</dbReference>
<gene>
    <name evidence="2" type="ORF">SAMEA1982600_03799</name>
</gene>
<sequence length="132" mass="14612">MRFPVVLHTDDGVRFGVTVPDLPGCFSSGDTFEEALDSVLEAIDLHLEGLVEDGHDVPVPRPIVEHRDVPDYTDGVWAVVDVDVSRFDGRAEKINITVPRRVLAQIDTYAKAHGSTRSGFLVEAARMAMQRR</sequence>
<dbReference type="PANTHER" id="PTHR34504:SF2">
    <property type="entry name" value="UPF0150 PROTEIN SSL0259"/>
    <property type="match status" value="1"/>
</dbReference>
<dbReference type="Proteomes" id="UP000077037">
    <property type="component" value="Unassembled WGS sequence"/>
</dbReference>
<reference evidence="2 3" key="1">
    <citation type="submission" date="2016-03" db="EMBL/GenBank/DDBJ databases">
        <authorList>
            <consortium name="Pathogen Informatics"/>
        </authorList>
    </citation>
    <scope>NUCLEOTIDE SEQUENCE [LARGE SCALE GENOMIC DNA]</scope>
    <source>
        <strain evidence="2 3">NCTC13364</strain>
    </source>
</reference>
<dbReference type="AlphaFoldDB" id="A0A157QNL2"/>
<dbReference type="Pfam" id="PF15919">
    <property type="entry name" value="HicB_lk_antitox"/>
    <property type="match status" value="1"/>
</dbReference>
<evidence type="ECO:0000313" key="2">
    <source>
        <dbReference type="EMBL" id="SAI47367.1"/>
    </source>
</evidence>
<dbReference type="SUPFAM" id="SSF47598">
    <property type="entry name" value="Ribbon-helix-helix"/>
    <property type="match status" value="1"/>
</dbReference>
<evidence type="ECO:0000313" key="3">
    <source>
        <dbReference type="Proteomes" id="UP000077037"/>
    </source>
</evidence>
<dbReference type="RefSeq" id="WP_066417119.1">
    <property type="nucleotide sequence ID" value="NZ_FKBS01000025.1"/>
</dbReference>
<dbReference type="EMBL" id="FKBS01000025">
    <property type="protein sequence ID" value="SAI47367.1"/>
    <property type="molecule type" value="Genomic_DNA"/>
</dbReference>
<dbReference type="InterPro" id="IPR051404">
    <property type="entry name" value="TA_system_antitoxin"/>
</dbReference>
<proteinExistence type="predicted"/>
<dbReference type="InterPro" id="IPR035069">
    <property type="entry name" value="TTHA1013/TTHA0281-like"/>
</dbReference>